<evidence type="ECO:0000256" key="6">
    <source>
        <dbReference type="ARBA" id="ARBA00022723"/>
    </source>
</evidence>
<evidence type="ECO:0000256" key="15">
    <source>
        <dbReference type="SAM" id="Phobius"/>
    </source>
</evidence>
<keyword evidence="9 14" id="KW-0560">Oxidoreductase</keyword>
<accession>A0A8F8N578</accession>
<evidence type="ECO:0000256" key="7">
    <source>
        <dbReference type="ARBA" id="ARBA00022824"/>
    </source>
</evidence>
<feature type="transmembrane region" description="Helical" evidence="15">
    <location>
        <begin position="6"/>
        <end position="27"/>
    </location>
</feature>
<reference evidence="16" key="1">
    <citation type="submission" date="2021-03" db="EMBL/GenBank/DDBJ databases">
        <authorList>
            <person name="Li R."/>
            <person name="Gong F."/>
            <person name="Pan H."/>
            <person name="Liang H."/>
            <person name="Miao H."/>
            <person name="Zhao Y."/>
            <person name="Duan L."/>
            <person name="Yang H."/>
            <person name="Wang L."/>
            <person name="Chen S."/>
            <person name="Zhu H."/>
        </authorList>
    </citation>
    <scope>NUCLEOTIDE SEQUENCE</scope>
    <source>
        <strain evidence="16">AglaCYP6BJ6</strain>
    </source>
</reference>
<dbReference type="SUPFAM" id="SSF48264">
    <property type="entry name" value="Cytochrome P450"/>
    <property type="match status" value="1"/>
</dbReference>
<dbReference type="FunFam" id="1.10.630.10:FF:000042">
    <property type="entry name" value="Cytochrome P450"/>
    <property type="match status" value="1"/>
</dbReference>
<dbReference type="PANTHER" id="PTHR24292">
    <property type="entry name" value="CYTOCHROME P450"/>
    <property type="match status" value="1"/>
</dbReference>
<dbReference type="Pfam" id="PF00067">
    <property type="entry name" value="p450"/>
    <property type="match status" value="1"/>
</dbReference>
<proteinExistence type="evidence at transcript level"/>
<dbReference type="InterPro" id="IPR017972">
    <property type="entry name" value="Cyt_P450_CS"/>
</dbReference>
<evidence type="ECO:0000313" key="16">
    <source>
        <dbReference type="EMBL" id="QYA71987.1"/>
    </source>
</evidence>
<dbReference type="InterPro" id="IPR002401">
    <property type="entry name" value="Cyt_P450_E_grp-I"/>
</dbReference>
<evidence type="ECO:0000256" key="9">
    <source>
        <dbReference type="ARBA" id="ARBA00023002"/>
    </source>
</evidence>
<dbReference type="AlphaFoldDB" id="A0A8F8N578"/>
<name>A0A8F8N578_ANOGL</name>
<protein>
    <submittedName>
        <fullName evidence="16">Cytochrome P450</fullName>
    </submittedName>
</protein>
<evidence type="ECO:0000256" key="1">
    <source>
        <dbReference type="ARBA" id="ARBA00001971"/>
    </source>
</evidence>
<keyword evidence="10 13" id="KW-0408">Iron</keyword>
<evidence type="ECO:0000256" key="10">
    <source>
        <dbReference type="ARBA" id="ARBA00023004"/>
    </source>
</evidence>
<keyword evidence="11 14" id="KW-0503">Monooxygenase</keyword>
<evidence type="ECO:0000256" key="14">
    <source>
        <dbReference type="RuleBase" id="RU000461"/>
    </source>
</evidence>
<dbReference type="PRINTS" id="PR00385">
    <property type="entry name" value="P450"/>
</dbReference>
<dbReference type="InterPro" id="IPR050476">
    <property type="entry name" value="Insect_CytP450_Detox"/>
</dbReference>
<dbReference type="PROSITE" id="PS00086">
    <property type="entry name" value="CYTOCHROME_P450"/>
    <property type="match status" value="1"/>
</dbReference>
<keyword evidence="12 15" id="KW-0472">Membrane</keyword>
<sequence>MALYFGSYLVGLLAVVTALFVVGYAYILHFYQYWKRRSIPYLEPAAPWGNVERPFWRTVSVGEEMRDIHLEAKRRGLKICGIYNMMQVNLVLIDLDIVKQVLTKDFNNFVDRGVYTNEKDDPLTCHLFALSGQRWRNLRIKMSPTFTSGKMKTMFSTLVSCGEVLEKYVEGHIDNVEGLDVKEVLGKFSTDIIGCCAFGIECNSFKDPNSPFRKYGREAFEVSTLDLIELAIADNFPELARKLKITTIRRDVSSFFRKVVNDTIAYRQKNNYARNDFLQLLIEIMNNKSSNEDGFKGDGKSLTMDEAAAQCFVFFLAGFETSSTTMTFALYEMAQHQDVQDRVREEIKTVLAKHDGQVTYDSLSELKYMKQVIDETLRIYSPVPFITRVAAEDYKIPQEDVVIEKGTKVVVAIQGIHMDEEIYENPLKFDPERFSDENKKGRHPYAHIPFGEGPRICIGERFGIMQTKVGLTSILKDFRVTLNKKTQNPLRLSTRAFVPTAEAGVWVNLERL</sequence>
<evidence type="ECO:0000256" key="12">
    <source>
        <dbReference type="ARBA" id="ARBA00023136"/>
    </source>
</evidence>
<dbReference type="PANTHER" id="PTHR24292:SF100">
    <property type="entry name" value="CYTOCHROME P450 6A16, ISOFORM B-RELATED"/>
    <property type="match status" value="1"/>
</dbReference>
<evidence type="ECO:0000256" key="4">
    <source>
        <dbReference type="ARBA" id="ARBA00010617"/>
    </source>
</evidence>
<evidence type="ECO:0000256" key="8">
    <source>
        <dbReference type="ARBA" id="ARBA00022848"/>
    </source>
</evidence>
<dbReference type="Gene3D" id="1.10.630.10">
    <property type="entry name" value="Cytochrome P450"/>
    <property type="match status" value="1"/>
</dbReference>
<keyword evidence="8" id="KW-0492">Microsome</keyword>
<comment type="subcellular location">
    <subcellularLocation>
        <location evidence="3">Endoplasmic reticulum membrane</location>
        <topology evidence="3">Peripheral membrane protein</topology>
    </subcellularLocation>
    <subcellularLocation>
        <location evidence="2">Microsome membrane</location>
        <topology evidence="2">Peripheral membrane protein</topology>
    </subcellularLocation>
</comment>
<keyword evidence="6 13" id="KW-0479">Metal-binding</keyword>
<evidence type="ECO:0000256" key="11">
    <source>
        <dbReference type="ARBA" id="ARBA00023033"/>
    </source>
</evidence>
<keyword evidence="5 13" id="KW-0349">Heme</keyword>
<dbReference type="CDD" id="cd11056">
    <property type="entry name" value="CYP6-like"/>
    <property type="match status" value="1"/>
</dbReference>
<dbReference type="InterPro" id="IPR001128">
    <property type="entry name" value="Cyt_P450"/>
</dbReference>
<dbReference type="GO" id="GO:0004497">
    <property type="term" value="F:monooxygenase activity"/>
    <property type="evidence" value="ECO:0007669"/>
    <property type="project" value="UniProtKB-KW"/>
</dbReference>
<evidence type="ECO:0000256" key="13">
    <source>
        <dbReference type="PIRSR" id="PIRSR602401-1"/>
    </source>
</evidence>
<comment type="cofactor">
    <cofactor evidence="1 13">
        <name>heme</name>
        <dbReference type="ChEBI" id="CHEBI:30413"/>
    </cofactor>
</comment>
<keyword evidence="15" id="KW-1133">Transmembrane helix</keyword>
<dbReference type="PRINTS" id="PR00463">
    <property type="entry name" value="EP450I"/>
</dbReference>
<dbReference type="GO" id="GO:0020037">
    <property type="term" value="F:heme binding"/>
    <property type="evidence" value="ECO:0007669"/>
    <property type="project" value="InterPro"/>
</dbReference>
<dbReference type="InterPro" id="IPR036396">
    <property type="entry name" value="Cyt_P450_sf"/>
</dbReference>
<feature type="binding site" description="axial binding residue" evidence="13">
    <location>
        <position position="457"/>
    </location>
    <ligand>
        <name>heme</name>
        <dbReference type="ChEBI" id="CHEBI:30413"/>
    </ligand>
    <ligandPart>
        <name>Fe</name>
        <dbReference type="ChEBI" id="CHEBI:18248"/>
    </ligandPart>
</feature>
<dbReference type="GO" id="GO:0005506">
    <property type="term" value="F:iron ion binding"/>
    <property type="evidence" value="ECO:0007669"/>
    <property type="project" value="InterPro"/>
</dbReference>
<evidence type="ECO:0000256" key="3">
    <source>
        <dbReference type="ARBA" id="ARBA00004406"/>
    </source>
</evidence>
<evidence type="ECO:0000256" key="2">
    <source>
        <dbReference type="ARBA" id="ARBA00004174"/>
    </source>
</evidence>
<keyword evidence="7" id="KW-0256">Endoplasmic reticulum</keyword>
<dbReference type="GO" id="GO:0016705">
    <property type="term" value="F:oxidoreductase activity, acting on paired donors, with incorporation or reduction of molecular oxygen"/>
    <property type="evidence" value="ECO:0007669"/>
    <property type="project" value="InterPro"/>
</dbReference>
<comment type="similarity">
    <text evidence="4 14">Belongs to the cytochrome P450 family.</text>
</comment>
<dbReference type="GO" id="GO:0005789">
    <property type="term" value="C:endoplasmic reticulum membrane"/>
    <property type="evidence" value="ECO:0007669"/>
    <property type="project" value="UniProtKB-SubCell"/>
</dbReference>
<dbReference type="EMBL" id="MW809359">
    <property type="protein sequence ID" value="QYA71987.1"/>
    <property type="molecule type" value="mRNA"/>
</dbReference>
<organism evidence="16">
    <name type="scientific">Anoplophora glabripennis</name>
    <name type="common">Asian longhorn beetle</name>
    <name type="synonym">Anoplophora nobilis</name>
    <dbReference type="NCBI Taxonomy" id="217634"/>
    <lineage>
        <taxon>Eukaryota</taxon>
        <taxon>Metazoa</taxon>
        <taxon>Ecdysozoa</taxon>
        <taxon>Arthropoda</taxon>
        <taxon>Hexapoda</taxon>
        <taxon>Insecta</taxon>
        <taxon>Pterygota</taxon>
        <taxon>Neoptera</taxon>
        <taxon>Endopterygota</taxon>
        <taxon>Coleoptera</taxon>
        <taxon>Polyphaga</taxon>
        <taxon>Cucujiformia</taxon>
        <taxon>Chrysomeloidea</taxon>
        <taxon>Cerambycidae</taxon>
        <taxon>Lamiinae</taxon>
        <taxon>Lamiini</taxon>
        <taxon>Anoplophora</taxon>
    </lineage>
</organism>
<keyword evidence="15" id="KW-0812">Transmembrane</keyword>
<evidence type="ECO:0000256" key="5">
    <source>
        <dbReference type="ARBA" id="ARBA00022617"/>
    </source>
</evidence>